<gene>
    <name evidence="1" type="ORF">F503_01702</name>
</gene>
<sequence length="120" mass="13247">MPYPNYSSPRRLATSAQIHPNILPYIHAPSPAMRSSIARRLPAYAAAACIAYAVGTYQYQNMTPQNGAAAAEESRMEQQRMAMLDAYGGRDSLEELEMAAQLYQSQAQSQLPPKGNQARR</sequence>
<proteinExistence type="predicted"/>
<dbReference type="eggNOG" id="ENOG502T72X">
    <property type="taxonomic scope" value="Eukaryota"/>
</dbReference>
<accession>S3BTN1</accession>
<organism evidence="1 2">
    <name type="scientific">Ophiostoma piceae (strain UAMH 11346)</name>
    <name type="common">Sap stain fungus</name>
    <dbReference type="NCBI Taxonomy" id="1262450"/>
    <lineage>
        <taxon>Eukaryota</taxon>
        <taxon>Fungi</taxon>
        <taxon>Dikarya</taxon>
        <taxon>Ascomycota</taxon>
        <taxon>Pezizomycotina</taxon>
        <taxon>Sordariomycetes</taxon>
        <taxon>Sordariomycetidae</taxon>
        <taxon>Ophiostomatales</taxon>
        <taxon>Ophiostomataceae</taxon>
        <taxon>Ophiostoma</taxon>
    </lineage>
</organism>
<protein>
    <submittedName>
        <fullName evidence="1">Uncharacterized protein</fullName>
    </submittedName>
</protein>
<dbReference type="VEuPathDB" id="FungiDB:F503_01702"/>
<dbReference type="OrthoDB" id="4338954at2759"/>
<reference evidence="1 2" key="1">
    <citation type="journal article" date="2013" name="BMC Genomics">
        <title>The genome and transcriptome of the pine saprophyte Ophiostoma piceae, and a comparison with the bark beetle-associated pine pathogen Grosmannia clavigera.</title>
        <authorList>
            <person name="Haridas S."/>
            <person name="Wang Y."/>
            <person name="Lim L."/>
            <person name="Massoumi Alamouti S."/>
            <person name="Jackman S."/>
            <person name="Docking R."/>
            <person name="Robertson G."/>
            <person name="Birol I."/>
            <person name="Bohlmann J."/>
            <person name="Breuil C."/>
        </authorList>
    </citation>
    <scope>NUCLEOTIDE SEQUENCE [LARGE SCALE GENOMIC DNA]</scope>
    <source>
        <strain evidence="1 2">UAMH 11346</strain>
    </source>
</reference>
<dbReference type="OMA" id="MMNRAST"/>
<evidence type="ECO:0000313" key="1">
    <source>
        <dbReference type="EMBL" id="EPE03812.1"/>
    </source>
</evidence>
<dbReference type="Proteomes" id="UP000016923">
    <property type="component" value="Unassembled WGS sequence"/>
</dbReference>
<keyword evidence="2" id="KW-1185">Reference proteome</keyword>
<dbReference type="STRING" id="1262450.S3BTN1"/>
<dbReference type="HOGENOM" id="CLU_158824_0_0_1"/>
<name>S3BTN1_OPHP1</name>
<evidence type="ECO:0000313" key="2">
    <source>
        <dbReference type="Proteomes" id="UP000016923"/>
    </source>
</evidence>
<dbReference type="EMBL" id="KE148164">
    <property type="protein sequence ID" value="EPE03812.1"/>
    <property type="molecule type" value="Genomic_DNA"/>
</dbReference>
<dbReference type="AlphaFoldDB" id="S3BTN1"/>